<dbReference type="OrthoDB" id="9757969at2"/>
<gene>
    <name evidence="3" type="ORF">EIP75_20265</name>
</gene>
<organism evidence="3 4">
    <name type="scientific">Aquabacterium soli</name>
    <dbReference type="NCBI Taxonomy" id="2493092"/>
    <lineage>
        <taxon>Bacteria</taxon>
        <taxon>Pseudomonadati</taxon>
        <taxon>Pseudomonadota</taxon>
        <taxon>Betaproteobacteria</taxon>
        <taxon>Burkholderiales</taxon>
        <taxon>Aquabacterium</taxon>
    </lineage>
</organism>
<dbReference type="RefSeq" id="WP_125245014.1">
    <property type="nucleotide sequence ID" value="NZ_RSED01000021.1"/>
</dbReference>
<keyword evidence="2" id="KW-0812">Transmembrane</keyword>
<dbReference type="Pfam" id="PF05359">
    <property type="entry name" value="DUF748"/>
    <property type="match status" value="2"/>
</dbReference>
<feature type="region of interest" description="Disordered" evidence="1">
    <location>
        <begin position="800"/>
        <end position="857"/>
    </location>
</feature>
<evidence type="ECO:0000313" key="4">
    <source>
        <dbReference type="Proteomes" id="UP000269265"/>
    </source>
</evidence>
<keyword evidence="4" id="KW-1185">Reference proteome</keyword>
<dbReference type="GO" id="GO:0090313">
    <property type="term" value="P:regulation of protein targeting to membrane"/>
    <property type="evidence" value="ECO:0007669"/>
    <property type="project" value="TreeGrafter"/>
</dbReference>
<dbReference type="GO" id="GO:0005886">
    <property type="term" value="C:plasma membrane"/>
    <property type="evidence" value="ECO:0007669"/>
    <property type="project" value="TreeGrafter"/>
</dbReference>
<dbReference type="InterPro" id="IPR052894">
    <property type="entry name" value="AsmA-related"/>
</dbReference>
<evidence type="ECO:0000256" key="2">
    <source>
        <dbReference type="SAM" id="Phobius"/>
    </source>
</evidence>
<accession>A0A3R8U1A2</accession>
<comment type="caution">
    <text evidence="3">The sequence shown here is derived from an EMBL/GenBank/DDBJ whole genome shotgun (WGS) entry which is preliminary data.</text>
</comment>
<dbReference type="PANTHER" id="PTHR30441">
    <property type="entry name" value="DUF748 DOMAIN-CONTAINING PROTEIN"/>
    <property type="match status" value="1"/>
</dbReference>
<dbReference type="PANTHER" id="PTHR30441:SF8">
    <property type="entry name" value="DUF748 DOMAIN-CONTAINING PROTEIN"/>
    <property type="match status" value="1"/>
</dbReference>
<feature type="transmembrane region" description="Helical" evidence="2">
    <location>
        <begin position="20"/>
        <end position="42"/>
    </location>
</feature>
<dbReference type="EMBL" id="RSED01000021">
    <property type="protein sequence ID" value="RRS02548.1"/>
    <property type="molecule type" value="Genomic_DNA"/>
</dbReference>
<dbReference type="InterPro" id="IPR008023">
    <property type="entry name" value="DUF748"/>
</dbReference>
<proteinExistence type="predicted"/>
<feature type="compositionally biased region" description="Low complexity" evidence="1">
    <location>
        <begin position="836"/>
        <end position="856"/>
    </location>
</feature>
<keyword evidence="2" id="KW-1133">Transmembrane helix</keyword>
<evidence type="ECO:0000313" key="3">
    <source>
        <dbReference type="EMBL" id="RRS02548.1"/>
    </source>
</evidence>
<dbReference type="AlphaFoldDB" id="A0A3R8U1A2"/>
<keyword evidence="2" id="KW-0472">Membrane</keyword>
<reference evidence="3 4" key="1">
    <citation type="submission" date="2018-12" db="EMBL/GenBank/DDBJ databases">
        <title>The whole draft genome of Aquabacterium sp. SJQ9.</title>
        <authorList>
            <person name="Sun L."/>
            <person name="Gao X."/>
            <person name="Chen W."/>
            <person name="Huang K."/>
        </authorList>
    </citation>
    <scope>NUCLEOTIDE SEQUENCE [LARGE SCALE GENOMIC DNA]</scope>
    <source>
        <strain evidence="3 4">SJQ9</strain>
    </source>
</reference>
<dbReference type="Proteomes" id="UP000269265">
    <property type="component" value="Unassembled WGS sequence"/>
</dbReference>
<evidence type="ECO:0000256" key="1">
    <source>
        <dbReference type="SAM" id="MobiDB-lite"/>
    </source>
</evidence>
<name>A0A3R8U1A2_9BURK</name>
<dbReference type="InterPro" id="IPR036737">
    <property type="entry name" value="OmpA-like_sf"/>
</dbReference>
<dbReference type="Gene3D" id="3.30.1330.60">
    <property type="entry name" value="OmpA-like domain"/>
    <property type="match status" value="1"/>
</dbReference>
<sequence length="1244" mass="131928">MQDQAHAPDNGGPISRSSLWLKVAALLTVLALLWTAVLGWWLPGWVRPQVEAAATEALGTPVRIGELGVQPWTLEVTASSIALGAKGAELLTVQQAQAQLSLGSLWRLAPVLRHVTITRPELWVERQQAERFNFTPILEHLAAHQKPEPADTEPARFAVYNIRVTDGLVRYGDRVLGQTHRIEAINIGVPFISSLAADEDVNVQPLLEARVDGSPLRVDGRTLPFKEGLHSEIDVQWRDVDLPKWAAAVRPLLPPQAQADVASGRLAASLKIVFEERKAPAIPRVAITGGVDVNDLQLALPAMGLQAQWTSLKVAGIDSLPLERQARVGSVALDGARIGLQPAASMATSTTKPLAAAAKPDTTAFSASRAATAPGPAAWRWQLDRLQVNAKALDIHLAGAEPLPTLGPIHISLHGLNSRADGTPAKLHLDAADPHGMALSVDGGVQAQPPRATLDLKLAGLQAAPWLAALDKLLALPVQLTQGALAVQTQVALDKDSLALTQGHIGLKGLKVQASAQGAKDGVSLAGLDAQGLQARLRLPSAAQASALESLTLSTLALDKLDVRATHDAQGHWLLLPPDGKAATPTAAPTTNNAPLPQVSVAELRCTQCAVALTDQSVQPASQVQLSQADLTVRQASSDLGRFMGFALNTRAQGKGQVRLTGEVRPQPLSLRGKLGITQLDLRAIQPYIEPHVNIALSQALANVDGSFNVNLPLDNDVHKLDARYQGHVSLGDVRVQDSVNQADFMRWKLLSAKGMDIAWKDQALKADLGRIALNDFYGRVIINPNGRLNLADIADRGAGQEAKSLTTPQGAPGTPQAVDPGTGTTTGKIAPKTEATTAAAPSSAASAPSTTGPAPELRWQHITLSKGRVDFTDNFVKPNYSARLTKVEGDVSAVASSKPEPAQVKISGAVDDGAPLQITGQLHPLGPRLYTDIQGSAKGIELTRLSPYAGRYAGYAIDKGTLSLTVHYKVDNGKLEAQNQIFLDQLTFGDKVDSPDATKLPVQLAISLLKNSRGEIDISLPVSGSLDDPQFSVGGLIWKVITNLLTRAITAPFSLLMGGASNELGAVPFDPGSAELSDTARQRLDTLAAKLKDKPALKLEATGRADAAIDAEGLRDRHVRNLMRAAKARSTGQPLPDVRIAPEERDQWLTAAYKAADIKKPRNLIGLAKALPPAEMEALLKAGAPADDTALKVLADRRGDRVKAYLADKLPPERVLLTASRLGSEGLPADDKDSAARVQFTIH</sequence>
<protein>
    <submittedName>
        <fullName evidence="3">DUF748 domain-containing protein</fullName>
    </submittedName>
</protein>